<protein>
    <recommendedName>
        <fullName evidence="1">LysM domain-containing protein</fullName>
    </recommendedName>
</protein>
<dbReference type="InterPro" id="IPR011055">
    <property type="entry name" value="Dup_hybrid_motif"/>
</dbReference>
<name>A0A1G1VFJ4_9BACT</name>
<dbReference type="PROSITE" id="PS51782">
    <property type="entry name" value="LYSM"/>
    <property type="match status" value="2"/>
</dbReference>
<dbReference type="InterPro" id="IPR036779">
    <property type="entry name" value="LysM_dom_sf"/>
</dbReference>
<feature type="domain" description="LysM" evidence="1">
    <location>
        <begin position="163"/>
        <end position="211"/>
    </location>
</feature>
<gene>
    <name evidence="2" type="ORF">A3A77_01800</name>
</gene>
<feature type="domain" description="LysM" evidence="1">
    <location>
        <begin position="113"/>
        <end position="157"/>
    </location>
</feature>
<dbReference type="Gene3D" id="2.70.70.10">
    <property type="entry name" value="Glucose Permease (Domain IIA)"/>
    <property type="match status" value="1"/>
</dbReference>
<reference evidence="2 3" key="1">
    <citation type="journal article" date="2016" name="Nat. Commun.">
        <title>Thousands of microbial genomes shed light on interconnected biogeochemical processes in an aquifer system.</title>
        <authorList>
            <person name="Anantharaman K."/>
            <person name="Brown C.T."/>
            <person name="Hug L.A."/>
            <person name="Sharon I."/>
            <person name="Castelle C.J."/>
            <person name="Probst A.J."/>
            <person name="Thomas B.C."/>
            <person name="Singh A."/>
            <person name="Wilkins M.J."/>
            <person name="Karaoz U."/>
            <person name="Brodie E.L."/>
            <person name="Williams K.H."/>
            <person name="Hubbard S.S."/>
            <person name="Banfield J.F."/>
        </authorList>
    </citation>
    <scope>NUCLEOTIDE SEQUENCE [LARGE SCALE GENOMIC DNA]</scope>
</reference>
<evidence type="ECO:0000259" key="1">
    <source>
        <dbReference type="PROSITE" id="PS51782"/>
    </source>
</evidence>
<sequence length="357" mass="38940">MASIFQDLKEFIAEWWKFLSVPTKNAFLHFERTKGKFAESLYKQRGKLARPFVHSGMATLSVVGVMIAPVISQELPGGQNPWQLAAPSAVLSAATENPDISTFVSDKPRDKVYDYTVKEGDTISSIAQTYGISQDTIVWQNNLPKKATLKAGQKLQILPVTGVSHTVQKGETIYSIAKKYQAEAQPIVDFPFNTFMNDETFALAVGQTLIVPEGIKPQEIPASIARREVPIAGAVTGSGAFVWPTSGRITQSYSWYHGAIDIANSSSPDILAADSGVIMVAGWPDNSGYGNRVVIDHGNGYRTLYGHLVQYYVQPGDKVSKGQAIGKMGTTGRSTGIHLHFEVRAGNSRLNPFDFLK</sequence>
<organism evidence="2 3">
    <name type="scientific">Candidatus Blackburnbacteria bacterium RIFCSPLOWO2_01_FULL_40_20</name>
    <dbReference type="NCBI Taxonomy" id="1797519"/>
    <lineage>
        <taxon>Bacteria</taxon>
        <taxon>Candidatus Blackburniibacteriota</taxon>
    </lineage>
</organism>
<comment type="caution">
    <text evidence="2">The sequence shown here is derived from an EMBL/GenBank/DDBJ whole genome shotgun (WGS) entry which is preliminary data.</text>
</comment>
<accession>A0A1G1VFJ4</accession>
<dbReference type="Pfam" id="PF01476">
    <property type="entry name" value="LysM"/>
    <property type="match status" value="2"/>
</dbReference>
<dbReference type="InterPro" id="IPR050570">
    <property type="entry name" value="Cell_wall_metabolism_enzyme"/>
</dbReference>
<dbReference type="GO" id="GO:0004222">
    <property type="term" value="F:metalloendopeptidase activity"/>
    <property type="evidence" value="ECO:0007669"/>
    <property type="project" value="TreeGrafter"/>
</dbReference>
<dbReference type="CDD" id="cd12797">
    <property type="entry name" value="M23_peptidase"/>
    <property type="match status" value="1"/>
</dbReference>
<evidence type="ECO:0000313" key="3">
    <source>
        <dbReference type="Proteomes" id="UP000178659"/>
    </source>
</evidence>
<dbReference type="PANTHER" id="PTHR21666">
    <property type="entry name" value="PEPTIDASE-RELATED"/>
    <property type="match status" value="1"/>
</dbReference>
<dbReference type="EMBL" id="MHCC01000001">
    <property type="protein sequence ID" value="OGY14195.1"/>
    <property type="molecule type" value="Genomic_DNA"/>
</dbReference>
<dbReference type="CDD" id="cd00118">
    <property type="entry name" value="LysM"/>
    <property type="match status" value="2"/>
</dbReference>
<proteinExistence type="predicted"/>
<dbReference type="InterPro" id="IPR018392">
    <property type="entry name" value="LysM"/>
</dbReference>
<dbReference type="Pfam" id="PF01551">
    <property type="entry name" value="Peptidase_M23"/>
    <property type="match status" value="1"/>
</dbReference>
<dbReference type="SUPFAM" id="SSF51261">
    <property type="entry name" value="Duplicated hybrid motif"/>
    <property type="match status" value="1"/>
</dbReference>
<dbReference type="Proteomes" id="UP000178659">
    <property type="component" value="Unassembled WGS sequence"/>
</dbReference>
<dbReference type="Gene3D" id="3.10.350.10">
    <property type="entry name" value="LysM domain"/>
    <property type="match status" value="2"/>
</dbReference>
<dbReference type="SMART" id="SM00257">
    <property type="entry name" value="LysM"/>
    <property type="match status" value="2"/>
</dbReference>
<dbReference type="AlphaFoldDB" id="A0A1G1VFJ4"/>
<dbReference type="InterPro" id="IPR016047">
    <property type="entry name" value="M23ase_b-sheet_dom"/>
</dbReference>
<evidence type="ECO:0000313" key="2">
    <source>
        <dbReference type="EMBL" id="OGY14195.1"/>
    </source>
</evidence>
<dbReference type="PANTHER" id="PTHR21666:SF270">
    <property type="entry name" value="MUREIN HYDROLASE ACTIVATOR ENVC"/>
    <property type="match status" value="1"/>
</dbReference>